<dbReference type="InterPro" id="IPR014818">
    <property type="entry name" value="Phage/plasmid_primase_P4_C"/>
</dbReference>
<dbReference type="PANTHER" id="PTHR35372:SF2">
    <property type="entry name" value="SF3 HELICASE DOMAIN-CONTAINING PROTEIN"/>
    <property type="match status" value="1"/>
</dbReference>
<evidence type="ECO:0000313" key="6">
    <source>
        <dbReference type="EMBL" id="HIW79799.1"/>
    </source>
</evidence>
<dbReference type="GO" id="GO:0005524">
    <property type="term" value="F:ATP binding"/>
    <property type="evidence" value="ECO:0007669"/>
    <property type="project" value="UniProtKB-KW"/>
</dbReference>
<name>A0A9D1U9K5_9BACT</name>
<dbReference type="InterPro" id="IPR006500">
    <property type="entry name" value="Helicase_put_C_phage/plasmid"/>
</dbReference>
<sequence length="577" mass="66805">MKKNNRYAKQVQARREVEEQTFSPKAEKEIRHKIETDRQQRRSLYRPIPEPGVELSVEDVIAHLQENGIGDAKLYNLLYRGEIIYVKYWERFLVWNGHHWREDDWNEAYQAIEGVCRRYLGAAEVKQIEAEGIPKDENPDLKKKVQSLADKGFRRVDRLRSKTGQDDLLTMTRRTHDPLLILPDFIDKQYYLLPCPNGVVDLRTGELHDGRPEDYLLNACLTEYDPELLEMEDPCPETNAFLLRSMNGNQRLVDFIWRLLGYGLIRDRKDHVFIIFWGEHGRNGKDTLIKLVTHVLGLALSGDVQVEMFLQQQQAKSSSSPTPDVLALRGMSIAWINEAEDGQKFALAKLKKLTGGGFITARGLMDKQQTTWLQTHLPIMTTNELPKAKAEDAAFWQRAHIVKWELSFVDEPKESYERLADKNLDEKVQAEAKGVLISMVRGAMAYLREGLNVPPEVKDWTQEQRASWDDLGQFIEECCITEGHHEDKDRYGLKVQAGEIYDAFCLWYAANKDKRYSISTKAFSLMLNKKNIAVLRSNGTWRLGIDLKPEWKDKVMEKRREDAARKEKNLSASVRKQ</sequence>
<dbReference type="SMART" id="SM00885">
    <property type="entry name" value="D5_N"/>
    <property type="match status" value="1"/>
</dbReference>
<reference evidence="6" key="2">
    <citation type="submission" date="2021-04" db="EMBL/GenBank/DDBJ databases">
        <authorList>
            <person name="Gilroy R."/>
        </authorList>
    </citation>
    <scope>NUCLEOTIDE SEQUENCE</scope>
    <source>
        <strain evidence="6">ChiSxjej5B17-1746</strain>
    </source>
</reference>
<feature type="compositionally biased region" description="Basic and acidic residues" evidence="4">
    <location>
        <begin position="558"/>
        <end position="569"/>
    </location>
</feature>
<evidence type="ECO:0000256" key="3">
    <source>
        <dbReference type="ARBA" id="ARBA00022840"/>
    </source>
</evidence>
<dbReference type="InterPro" id="IPR027417">
    <property type="entry name" value="P-loop_NTPase"/>
</dbReference>
<dbReference type="PANTHER" id="PTHR35372">
    <property type="entry name" value="ATP BINDING PROTEIN-RELATED"/>
    <property type="match status" value="1"/>
</dbReference>
<evidence type="ECO:0000256" key="2">
    <source>
        <dbReference type="ARBA" id="ARBA00022801"/>
    </source>
</evidence>
<organism evidence="6 7">
    <name type="scientific">Candidatus Bilophila faecipullorum</name>
    <dbReference type="NCBI Taxonomy" id="2838482"/>
    <lineage>
        <taxon>Bacteria</taxon>
        <taxon>Pseudomonadati</taxon>
        <taxon>Thermodesulfobacteriota</taxon>
        <taxon>Desulfovibrionia</taxon>
        <taxon>Desulfovibrionales</taxon>
        <taxon>Desulfovibrionaceae</taxon>
        <taxon>Bilophila</taxon>
    </lineage>
</organism>
<dbReference type="Pfam" id="PF08706">
    <property type="entry name" value="D5_N"/>
    <property type="match status" value="1"/>
</dbReference>
<comment type="caution">
    <text evidence="6">The sequence shown here is derived from an EMBL/GenBank/DDBJ whole genome shotgun (WGS) entry which is preliminary data.</text>
</comment>
<keyword evidence="3" id="KW-0067">ATP-binding</keyword>
<keyword evidence="1" id="KW-0547">Nucleotide-binding</keyword>
<dbReference type="InterPro" id="IPR051620">
    <property type="entry name" value="ORF904-like_C"/>
</dbReference>
<protein>
    <submittedName>
        <fullName evidence="6">DNA primase</fullName>
    </submittedName>
</protein>
<reference evidence="6" key="1">
    <citation type="journal article" date="2021" name="PeerJ">
        <title>Extensive microbial diversity within the chicken gut microbiome revealed by metagenomics and culture.</title>
        <authorList>
            <person name="Gilroy R."/>
            <person name="Ravi A."/>
            <person name="Getino M."/>
            <person name="Pursley I."/>
            <person name="Horton D.L."/>
            <person name="Alikhan N.F."/>
            <person name="Baker D."/>
            <person name="Gharbi K."/>
            <person name="Hall N."/>
            <person name="Watson M."/>
            <person name="Adriaenssens E.M."/>
            <person name="Foster-Nyarko E."/>
            <person name="Jarju S."/>
            <person name="Secka A."/>
            <person name="Antonio M."/>
            <person name="Oren A."/>
            <person name="Chaudhuri R.R."/>
            <person name="La Ragione R."/>
            <person name="Hildebrand F."/>
            <person name="Pallen M.J."/>
        </authorList>
    </citation>
    <scope>NUCLEOTIDE SEQUENCE</scope>
    <source>
        <strain evidence="6">ChiSxjej5B17-1746</strain>
    </source>
</reference>
<gene>
    <name evidence="6" type="ORF">H9874_11765</name>
</gene>
<dbReference type="NCBIfam" id="TIGR01613">
    <property type="entry name" value="primase_Cterm"/>
    <property type="match status" value="1"/>
</dbReference>
<proteinExistence type="predicted"/>
<keyword evidence="2" id="KW-0378">Hydrolase</keyword>
<feature type="region of interest" description="Disordered" evidence="4">
    <location>
        <begin position="1"/>
        <end position="24"/>
    </location>
</feature>
<evidence type="ECO:0000313" key="7">
    <source>
        <dbReference type="Proteomes" id="UP000824264"/>
    </source>
</evidence>
<dbReference type="Proteomes" id="UP000824264">
    <property type="component" value="Unassembled WGS sequence"/>
</dbReference>
<dbReference type="EMBL" id="DXGI01000442">
    <property type="protein sequence ID" value="HIW79799.1"/>
    <property type="molecule type" value="Genomic_DNA"/>
</dbReference>
<accession>A0A9D1U9K5</accession>
<evidence type="ECO:0000256" key="4">
    <source>
        <dbReference type="SAM" id="MobiDB-lite"/>
    </source>
</evidence>
<dbReference type="AlphaFoldDB" id="A0A9D1U9K5"/>
<feature type="region of interest" description="Disordered" evidence="4">
    <location>
        <begin position="558"/>
        <end position="577"/>
    </location>
</feature>
<dbReference type="InterPro" id="IPR014015">
    <property type="entry name" value="Helicase_SF3_DNA-vir"/>
</dbReference>
<feature type="domain" description="SF3 helicase" evidence="5">
    <location>
        <begin position="251"/>
        <end position="417"/>
    </location>
</feature>
<dbReference type="PROSITE" id="PS51206">
    <property type="entry name" value="SF3_HELICASE_1"/>
    <property type="match status" value="1"/>
</dbReference>
<dbReference type="GO" id="GO:0016787">
    <property type="term" value="F:hydrolase activity"/>
    <property type="evidence" value="ECO:0007669"/>
    <property type="project" value="UniProtKB-KW"/>
</dbReference>
<dbReference type="Gene3D" id="3.40.50.300">
    <property type="entry name" value="P-loop containing nucleotide triphosphate hydrolases"/>
    <property type="match status" value="1"/>
</dbReference>
<evidence type="ECO:0000259" key="5">
    <source>
        <dbReference type="PROSITE" id="PS51206"/>
    </source>
</evidence>
<evidence type="ECO:0000256" key="1">
    <source>
        <dbReference type="ARBA" id="ARBA00022741"/>
    </source>
</evidence>